<evidence type="ECO:0000313" key="2">
    <source>
        <dbReference type="Proteomes" id="UP000515917"/>
    </source>
</evidence>
<gene>
    <name evidence="1" type="ORF">C1H71_17650</name>
</gene>
<dbReference type="RefSeq" id="WP_130107685.1">
    <property type="nucleotide sequence ID" value="NZ_CP025781.1"/>
</dbReference>
<dbReference type="Proteomes" id="UP000515917">
    <property type="component" value="Chromosome"/>
</dbReference>
<proteinExistence type="predicted"/>
<keyword evidence="2" id="KW-1185">Reference proteome</keyword>
<dbReference type="KEGG" id="ifl:C1H71_17650"/>
<protein>
    <submittedName>
        <fullName evidence="1">Uncharacterized protein</fullName>
    </submittedName>
</protein>
<accession>A0A7G3GCG4</accession>
<organism evidence="1 2">
    <name type="scientific">Iodobacter fluviatilis</name>
    <dbReference type="NCBI Taxonomy" id="537"/>
    <lineage>
        <taxon>Bacteria</taxon>
        <taxon>Pseudomonadati</taxon>
        <taxon>Pseudomonadota</taxon>
        <taxon>Betaproteobacteria</taxon>
        <taxon>Neisseriales</taxon>
        <taxon>Chitinibacteraceae</taxon>
        <taxon>Iodobacter</taxon>
    </lineage>
</organism>
<sequence length="134" mass="14430">MSYNFTQAANVMSIAEQEYGGAAEIRFSNFTSCIGLIARKAGNVTGVHLVMFSNTDSAFDNAAANAAITLLGAYTHVVVIGQTEMWNDNLPGPYQYLLAGLNNPTVIDVNDGVYGGRVENGVFQTYQNGYYVNV</sequence>
<reference evidence="1 2" key="1">
    <citation type="submission" date="2018-01" db="EMBL/GenBank/DDBJ databases">
        <title>Genome sequence of Iodobacter sp. strain PCH194 isolated from Indian Trans-Himalaya.</title>
        <authorList>
            <person name="Kumar V."/>
            <person name="Thakur V."/>
            <person name="Kumar S."/>
            <person name="Singh D."/>
        </authorList>
    </citation>
    <scope>NUCLEOTIDE SEQUENCE [LARGE SCALE GENOMIC DNA]</scope>
    <source>
        <strain evidence="1 2">PCH194</strain>
    </source>
</reference>
<evidence type="ECO:0000313" key="1">
    <source>
        <dbReference type="EMBL" id="QBC45177.1"/>
    </source>
</evidence>
<name>A0A7G3GCG4_9NEIS</name>
<dbReference type="EMBL" id="CP025781">
    <property type="protein sequence ID" value="QBC45177.1"/>
    <property type="molecule type" value="Genomic_DNA"/>
</dbReference>
<dbReference type="AlphaFoldDB" id="A0A7G3GCG4"/>